<evidence type="ECO:0000256" key="4">
    <source>
        <dbReference type="ARBA" id="ARBA00022692"/>
    </source>
</evidence>
<keyword evidence="7 10" id="KW-0472">Membrane</keyword>
<dbReference type="Pfam" id="PF02949">
    <property type="entry name" value="7tm_6"/>
    <property type="match status" value="1"/>
</dbReference>
<evidence type="ECO:0000256" key="10">
    <source>
        <dbReference type="RuleBase" id="RU351113"/>
    </source>
</evidence>
<keyword evidence="5 10" id="KW-0552">Olfaction</keyword>
<keyword evidence="3 10" id="KW-0716">Sensory transduction</keyword>
<feature type="transmembrane region" description="Helical" evidence="10">
    <location>
        <begin position="74"/>
        <end position="96"/>
    </location>
</feature>
<proteinExistence type="inferred from homology"/>
<keyword evidence="8 10" id="KW-0675">Receptor</keyword>
<comment type="subcellular location">
    <subcellularLocation>
        <location evidence="1 10">Cell membrane</location>
        <topology evidence="1 10">Multi-pass membrane protein</topology>
    </subcellularLocation>
</comment>
<name>A0A9P0CHZ4_9CUCU</name>
<evidence type="ECO:0000256" key="5">
    <source>
        <dbReference type="ARBA" id="ARBA00022725"/>
    </source>
</evidence>
<dbReference type="GO" id="GO:0005549">
    <property type="term" value="F:odorant binding"/>
    <property type="evidence" value="ECO:0007669"/>
    <property type="project" value="InterPro"/>
</dbReference>
<comment type="similarity">
    <text evidence="10">Belongs to the insect chemoreceptor superfamily. Heteromeric odorant receptor channel (TC 1.A.69) family.</text>
</comment>
<evidence type="ECO:0000256" key="6">
    <source>
        <dbReference type="ARBA" id="ARBA00022989"/>
    </source>
</evidence>
<reference evidence="11" key="1">
    <citation type="submission" date="2022-01" db="EMBL/GenBank/DDBJ databases">
        <authorList>
            <person name="King R."/>
        </authorList>
    </citation>
    <scope>NUCLEOTIDE SEQUENCE</scope>
</reference>
<dbReference type="AlphaFoldDB" id="A0A9P0CHZ4"/>
<dbReference type="EMBL" id="OV651825">
    <property type="protein sequence ID" value="CAH1102584.1"/>
    <property type="molecule type" value="Genomic_DNA"/>
</dbReference>
<dbReference type="OrthoDB" id="8191658at2759"/>
<dbReference type="InterPro" id="IPR004117">
    <property type="entry name" value="7tm6_olfct_rcpt"/>
</dbReference>
<keyword evidence="6 10" id="KW-1133">Transmembrane helix</keyword>
<dbReference type="GO" id="GO:0004984">
    <property type="term" value="F:olfactory receptor activity"/>
    <property type="evidence" value="ECO:0007669"/>
    <property type="project" value="InterPro"/>
</dbReference>
<keyword evidence="2" id="KW-1003">Cell membrane</keyword>
<sequence>MFSNNMDFGYPTNFFHYNELIRKICGLWIPGKDTSFIFKFFYFSFFIILYAMGVSFIFLEVLVLRRTISKISELLSLIGILLTHIVGLFKLGILTFGRKKIKKLMDVLQDPKYQYEPIDNFKPDRVFLKEKKINSVICITIFGMYTFAAISAIMSMYLRVLNEVHVDIFEGTNVTCYDYLPYLHYIFLPVDTKSACLKYSFYQGISVLNFAWIVATADGTFVALNNCLQARLTILGGAFRTIRERSFKNLGLPKNYQLLHDKENPKLEEDLSRSFGHLINHLRLLISVRDEVEYVFSFITLFQTLASLLIIASCLFIASNVSRYFIFYHITDDTIFVKNTLSI</sequence>
<evidence type="ECO:0000256" key="9">
    <source>
        <dbReference type="ARBA" id="ARBA00023224"/>
    </source>
</evidence>
<dbReference type="PANTHER" id="PTHR21137">
    <property type="entry name" value="ODORANT RECEPTOR"/>
    <property type="match status" value="1"/>
</dbReference>
<evidence type="ECO:0000256" key="8">
    <source>
        <dbReference type="ARBA" id="ARBA00023170"/>
    </source>
</evidence>
<evidence type="ECO:0000256" key="3">
    <source>
        <dbReference type="ARBA" id="ARBA00022606"/>
    </source>
</evidence>
<keyword evidence="12" id="KW-1185">Reference proteome</keyword>
<evidence type="ECO:0000313" key="12">
    <source>
        <dbReference type="Proteomes" id="UP001153636"/>
    </source>
</evidence>
<feature type="transmembrane region" description="Helical" evidence="10">
    <location>
        <begin position="135"/>
        <end position="158"/>
    </location>
</feature>
<keyword evidence="9 10" id="KW-0807">Transducer</keyword>
<dbReference type="GO" id="GO:0007165">
    <property type="term" value="P:signal transduction"/>
    <property type="evidence" value="ECO:0007669"/>
    <property type="project" value="UniProtKB-KW"/>
</dbReference>
<comment type="caution">
    <text evidence="10">Lacks conserved residue(s) required for the propagation of feature annotation.</text>
</comment>
<feature type="transmembrane region" description="Helical" evidence="10">
    <location>
        <begin position="40"/>
        <end position="62"/>
    </location>
</feature>
<gene>
    <name evidence="11" type="ORF">PSYICH_LOCUS3578</name>
</gene>
<dbReference type="Proteomes" id="UP001153636">
    <property type="component" value="Chromosome 13"/>
</dbReference>
<accession>A0A9P0CHZ4</accession>
<dbReference type="PANTHER" id="PTHR21137:SF35">
    <property type="entry name" value="ODORANT RECEPTOR 19A-RELATED"/>
    <property type="match status" value="1"/>
</dbReference>
<protein>
    <recommendedName>
        <fullName evidence="10">Odorant receptor</fullName>
    </recommendedName>
</protein>
<evidence type="ECO:0000313" key="11">
    <source>
        <dbReference type="EMBL" id="CAH1102584.1"/>
    </source>
</evidence>
<organism evidence="11 12">
    <name type="scientific">Psylliodes chrysocephalus</name>
    <dbReference type="NCBI Taxonomy" id="3402493"/>
    <lineage>
        <taxon>Eukaryota</taxon>
        <taxon>Metazoa</taxon>
        <taxon>Ecdysozoa</taxon>
        <taxon>Arthropoda</taxon>
        <taxon>Hexapoda</taxon>
        <taxon>Insecta</taxon>
        <taxon>Pterygota</taxon>
        <taxon>Neoptera</taxon>
        <taxon>Endopterygota</taxon>
        <taxon>Coleoptera</taxon>
        <taxon>Polyphaga</taxon>
        <taxon>Cucujiformia</taxon>
        <taxon>Chrysomeloidea</taxon>
        <taxon>Chrysomelidae</taxon>
        <taxon>Galerucinae</taxon>
        <taxon>Alticini</taxon>
        <taxon>Psylliodes</taxon>
    </lineage>
</organism>
<feature type="transmembrane region" description="Helical" evidence="10">
    <location>
        <begin position="294"/>
        <end position="318"/>
    </location>
</feature>
<keyword evidence="4 10" id="KW-0812">Transmembrane</keyword>
<evidence type="ECO:0000256" key="2">
    <source>
        <dbReference type="ARBA" id="ARBA00022475"/>
    </source>
</evidence>
<evidence type="ECO:0000256" key="1">
    <source>
        <dbReference type="ARBA" id="ARBA00004651"/>
    </source>
</evidence>
<dbReference type="GO" id="GO:0005886">
    <property type="term" value="C:plasma membrane"/>
    <property type="evidence" value="ECO:0007669"/>
    <property type="project" value="UniProtKB-SubCell"/>
</dbReference>
<evidence type="ECO:0000256" key="7">
    <source>
        <dbReference type="ARBA" id="ARBA00023136"/>
    </source>
</evidence>